<accession>A0AAX3QA13</accession>
<dbReference type="EMBL" id="CP119629">
    <property type="protein sequence ID" value="WES06008.1"/>
    <property type="molecule type" value="Genomic_DNA"/>
</dbReference>
<dbReference type="AlphaFoldDB" id="A0AAX3QA13"/>
<sequence length="108" mass="13022">MKFPMRLLVTSILIVINPILVQTKEIKYNHNSITVSEIKEKIGFKVYVPKQVPDNWTLEIKTYPWREKENIAYFRLHYMDSKDEKLLLGIEQRKKLRAQKIHIHMRSK</sequence>
<reference evidence="1" key="1">
    <citation type="submission" date="2023-03" db="EMBL/GenBank/DDBJ databases">
        <authorList>
            <person name="Liu Z."/>
        </authorList>
    </citation>
    <scope>NUCLEOTIDE SEQUENCE</scope>
    <source>
        <strain evidence="1">Bc006</strain>
    </source>
</reference>
<evidence type="ECO:0000313" key="2">
    <source>
        <dbReference type="Proteomes" id="UP001221092"/>
    </source>
</evidence>
<dbReference type="Proteomes" id="UP001221092">
    <property type="component" value="Chromosome"/>
</dbReference>
<name>A0AAX3QA13_9BACI</name>
<gene>
    <name evidence="1" type="ORF">P3K65_22115</name>
</gene>
<organism evidence="1 2">
    <name type="scientific">Bacillus paranthracis</name>
    <dbReference type="NCBI Taxonomy" id="2026186"/>
    <lineage>
        <taxon>Bacteria</taxon>
        <taxon>Bacillati</taxon>
        <taxon>Bacillota</taxon>
        <taxon>Bacilli</taxon>
        <taxon>Bacillales</taxon>
        <taxon>Bacillaceae</taxon>
        <taxon>Bacillus</taxon>
        <taxon>Bacillus cereus group</taxon>
    </lineage>
</organism>
<protein>
    <submittedName>
        <fullName evidence="1">Uncharacterized protein</fullName>
    </submittedName>
</protein>
<evidence type="ECO:0000313" key="1">
    <source>
        <dbReference type="EMBL" id="WES06008.1"/>
    </source>
</evidence>
<dbReference type="RefSeq" id="WP_276105216.1">
    <property type="nucleotide sequence ID" value="NZ_CP119629.1"/>
</dbReference>
<proteinExistence type="predicted"/>